<dbReference type="InterPro" id="IPR006143">
    <property type="entry name" value="RND_pump_MFP"/>
</dbReference>
<dbReference type="Gene3D" id="6.10.140.1990">
    <property type="match status" value="1"/>
</dbReference>
<dbReference type="InterPro" id="IPR058625">
    <property type="entry name" value="MdtA-like_BSH"/>
</dbReference>
<dbReference type="GO" id="GO:1990961">
    <property type="term" value="P:xenobiotic detoxification by transmembrane export across the plasma membrane"/>
    <property type="evidence" value="ECO:0007669"/>
    <property type="project" value="InterPro"/>
</dbReference>
<dbReference type="InterPro" id="IPR030190">
    <property type="entry name" value="MacA_alpha-hairpin_sf"/>
</dbReference>
<dbReference type="Gene3D" id="2.40.50.100">
    <property type="match status" value="1"/>
</dbReference>
<dbReference type="Pfam" id="PF25967">
    <property type="entry name" value="RND-MFP_C"/>
    <property type="match status" value="1"/>
</dbReference>
<feature type="domain" description="Multidrug resistance protein MdtA-like C-terminal permuted SH3" evidence="6">
    <location>
        <begin position="328"/>
        <end position="383"/>
    </location>
</feature>
<keyword evidence="3" id="KW-0813">Transport</keyword>
<keyword evidence="4" id="KW-0175">Coiled coil</keyword>
<evidence type="ECO:0000259" key="5">
    <source>
        <dbReference type="Pfam" id="PF25917"/>
    </source>
</evidence>
<feature type="domain" description="Multidrug resistance protein MdtA-like barrel-sandwich hybrid" evidence="5">
    <location>
        <begin position="65"/>
        <end position="221"/>
    </location>
</feature>
<dbReference type="PANTHER" id="PTHR30469:SF33">
    <property type="entry name" value="SLR1207 PROTEIN"/>
    <property type="match status" value="1"/>
</dbReference>
<evidence type="ECO:0000256" key="2">
    <source>
        <dbReference type="ARBA" id="ARBA00009477"/>
    </source>
</evidence>
<comment type="caution">
    <text evidence="7">The sequence shown here is derived from an EMBL/GenBank/DDBJ whole genome shotgun (WGS) entry which is preliminary data.</text>
</comment>
<evidence type="ECO:0000313" key="7">
    <source>
        <dbReference type="EMBL" id="TCC04898.1"/>
    </source>
</evidence>
<evidence type="ECO:0000259" key="6">
    <source>
        <dbReference type="Pfam" id="PF25967"/>
    </source>
</evidence>
<comment type="subcellular location">
    <subcellularLocation>
        <location evidence="1">Cell envelope</location>
    </subcellularLocation>
</comment>
<dbReference type="InterPro" id="IPR058627">
    <property type="entry name" value="MdtA-like_C"/>
</dbReference>
<evidence type="ECO:0000256" key="1">
    <source>
        <dbReference type="ARBA" id="ARBA00004196"/>
    </source>
</evidence>
<comment type="similarity">
    <text evidence="2">Belongs to the membrane fusion protein (MFP) (TC 8.A.1) family.</text>
</comment>
<dbReference type="GO" id="GO:0030313">
    <property type="term" value="C:cell envelope"/>
    <property type="evidence" value="ECO:0007669"/>
    <property type="project" value="UniProtKB-SubCell"/>
</dbReference>
<organism evidence="7 8">
    <name type="scientific">Kosakonia quasisacchari</name>
    <dbReference type="NCBI Taxonomy" id="2529380"/>
    <lineage>
        <taxon>Bacteria</taxon>
        <taxon>Pseudomonadati</taxon>
        <taxon>Pseudomonadota</taxon>
        <taxon>Gammaproteobacteria</taxon>
        <taxon>Enterobacterales</taxon>
        <taxon>Enterobacteriaceae</taxon>
        <taxon>Kosakonia</taxon>
    </lineage>
</organism>
<proteinExistence type="inferred from homology"/>
<dbReference type="PANTHER" id="PTHR30469">
    <property type="entry name" value="MULTIDRUG RESISTANCE PROTEIN MDTA"/>
    <property type="match status" value="1"/>
</dbReference>
<sequence>MVMSVNIKPFFLTLLVAIVPAVYAVNSVFLSESDVIEKTKKESSHVTYSDIDRLITTTGVLKPNEQVSVGAQVNGRLNKLHVKEGDAVKKGQLLAEIDPTLAQNDVDSAKSELNKALVQKKITSLSLKQSKSDYNRQKKMSVDDATTLSDLEAAKTKYESDKEQLDINKIQIAQARVKLNTALANLEYTRITSPIDGVVLGILTQEGQTIVSSQSAPTILVVANLDVMTVNIKISEMDILKTRADMPLWFTVTASPETRYKGMLKRIQQIPEEMLYDMKSSSGDSAGSKKTATYYNGSFDVINDKHVLKPAMSVQVYLVVEEKKNVKAIPTNCLGEMVSKDHYIVHLLHNNKIEKRRVQTGIKNAKITEIVKGLEIGDVITKGSD</sequence>
<dbReference type="Pfam" id="PF25917">
    <property type="entry name" value="BSH_RND"/>
    <property type="match status" value="1"/>
</dbReference>
<accession>A0A4R0H5C9</accession>
<dbReference type="OrthoDB" id="9791520at2"/>
<dbReference type="EMBL" id="SJOP01000012">
    <property type="protein sequence ID" value="TCC04898.1"/>
    <property type="molecule type" value="Genomic_DNA"/>
</dbReference>
<evidence type="ECO:0000256" key="4">
    <source>
        <dbReference type="ARBA" id="ARBA00023054"/>
    </source>
</evidence>
<evidence type="ECO:0000256" key="3">
    <source>
        <dbReference type="ARBA" id="ARBA00022448"/>
    </source>
</evidence>
<dbReference type="SUPFAM" id="SSF111369">
    <property type="entry name" value="HlyD-like secretion proteins"/>
    <property type="match status" value="1"/>
</dbReference>
<dbReference type="Gene3D" id="2.40.30.170">
    <property type="match status" value="1"/>
</dbReference>
<dbReference type="GO" id="GO:1990281">
    <property type="term" value="C:efflux pump complex"/>
    <property type="evidence" value="ECO:0007669"/>
    <property type="project" value="TreeGrafter"/>
</dbReference>
<dbReference type="NCBIfam" id="TIGR01730">
    <property type="entry name" value="RND_mfp"/>
    <property type="match status" value="1"/>
</dbReference>
<evidence type="ECO:0000313" key="8">
    <source>
        <dbReference type="Proteomes" id="UP000291793"/>
    </source>
</evidence>
<protein>
    <submittedName>
        <fullName evidence="7">Efflux RND transporter periplasmic adaptor subunit</fullName>
    </submittedName>
</protein>
<dbReference type="Gene3D" id="6.20.50.140">
    <property type="match status" value="1"/>
</dbReference>
<reference evidence="7 8" key="1">
    <citation type="submission" date="2019-02" db="EMBL/GenBank/DDBJ databases">
        <title>The draft genome of Kosakonia quasisacchari strain WCHKQ120001.</title>
        <authorList>
            <person name="Wang C."/>
            <person name="Feng Y."/>
            <person name="Zong Z."/>
        </authorList>
    </citation>
    <scope>NUCLEOTIDE SEQUENCE [LARGE SCALE GENOMIC DNA]</scope>
    <source>
        <strain evidence="7 8">WCHKQ120001</strain>
    </source>
</reference>
<dbReference type="Proteomes" id="UP000291793">
    <property type="component" value="Unassembled WGS sequence"/>
</dbReference>
<dbReference type="GO" id="GO:0015562">
    <property type="term" value="F:efflux transmembrane transporter activity"/>
    <property type="evidence" value="ECO:0007669"/>
    <property type="project" value="TreeGrafter"/>
</dbReference>
<keyword evidence="8" id="KW-1185">Reference proteome</keyword>
<dbReference type="GO" id="GO:0019898">
    <property type="term" value="C:extrinsic component of membrane"/>
    <property type="evidence" value="ECO:0007669"/>
    <property type="project" value="InterPro"/>
</dbReference>
<name>A0A4R0H5C9_9ENTR</name>
<dbReference type="AlphaFoldDB" id="A0A4R0H5C9"/>
<gene>
    <name evidence="7" type="ORF">E0L21_14845</name>
</gene>
<dbReference type="GO" id="GO:1990195">
    <property type="term" value="C:macrolide transmembrane transporter complex"/>
    <property type="evidence" value="ECO:0007669"/>
    <property type="project" value="InterPro"/>
</dbReference>